<reference evidence="7 8" key="1">
    <citation type="journal article" date="2014" name="BMC Genomics">
        <title>Comparison of environmental and isolate Sulfobacillus genomes reveals diverse carbon, sulfur, nitrogen, and hydrogen metabolisms.</title>
        <authorList>
            <person name="Justice N.B."/>
            <person name="Norman A."/>
            <person name="Brown C.T."/>
            <person name="Singh A."/>
            <person name="Thomas B.C."/>
            <person name="Banfield J.F."/>
        </authorList>
    </citation>
    <scope>NUCLEOTIDE SEQUENCE [LARGE SCALE GENOMIC DNA]</scope>
    <source>
        <strain evidence="7">AMDSBA1</strain>
    </source>
</reference>
<keyword evidence="2" id="KW-1003">Cell membrane</keyword>
<feature type="transmembrane region" description="Helical" evidence="6">
    <location>
        <begin position="220"/>
        <end position="242"/>
    </location>
</feature>
<dbReference type="Proteomes" id="UP000242699">
    <property type="component" value="Unassembled WGS sequence"/>
</dbReference>
<evidence type="ECO:0000256" key="2">
    <source>
        <dbReference type="ARBA" id="ARBA00022475"/>
    </source>
</evidence>
<sequence length="418" mass="44038">MKSILTTGALARAQFRWFYVGHTVSLFGSGMTPVALAFAILQARHGQELLGYIMAAEILPNVIMLLIGGGVADRYRRDRLMQLASVGAGCAQAGIAAIVLTGGNPYGIFPLAIMNGIIGAFTAPATRGILPELVCREDIQQANAYLSTSRSTAKIVGPVGAGILAATAGGGWAIALDALSFFLAAACLVHVRTPARPVASRDTLLHQMREGWTYFVRQPWIWSITAAFTVMNPVQMGVWRVLGPIIALRTFGAGGWGLVLSLQAVGGLIASLGMSVRRIHFSRPLKTSMTAAALVGLPMVALGLKLGLPALMVAAMVAGIGSTMSSIAWNTSLQQGVPKDKMSRVMAFDDFGSFVGIPVGLVLAMPVADQWGLTTVETIGGLVWMILAVLPLTWHGVRQMTTADIQARGMDSEDALPG</sequence>
<evidence type="ECO:0000256" key="6">
    <source>
        <dbReference type="SAM" id="Phobius"/>
    </source>
</evidence>
<organism evidence="7 8">
    <name type="scientific">Sulfobacillus benefaciens</name>
    <dbReference type="NCBI Taxonomy" id="453960"/>
    <lineage>
        <taxon>Bacteria</taxon>
        <taxon>Bacillati</taxon>
        <taxon>Bacillota</taxon>
        <taxon>Clostridia</taxon>
        <taxon>Eubacteriales</taxon>
        <taxon>Clostridiales Family XVII. Incertae Sedis</taxon>
        <taxon>Sulfobacillus</taxon>
    </lineage>
</organism>
<evidence type="ECO:0000256" key="5">
    <source>
        <dbReference type="ARBA" id="ARBA00023136"/>
    </source>
</evidence>
<evidence type="ECO:0000313" key="7">
    <source>
        <dbReference type="EMBL" id="PSR24624.1"/>
    </source>
</evidence>
<keyword evidence="3 6" id="KW-0812">Transmembrane</keyword>
<feature type="transmembrane region" description="Helical" evidence="6">
    <location>
        <begin position="371"/>
        <end position="390"/>
    </location>
</feature>
<feature type="transmembrane region" description="Helical" evidence="6">
    <location>
        <begin position="106"/>
        <end position="126"/>
    </location>
</feature>
<feature type="transmembrane region" description="Helical" evidence="6">
    <location>
        <begin position="310"/>
        <end position="333"/>
    </location>
</feature>
<dbReference type="PANTHER" id="PTHR23513">
    <property type="entry name" value="INTEGRAL MEMBRANE EFFLUX PROTEIN-RELATED"/>
    <property type="match status" value="1"/>
</dbReference>
<evidence type="ECO:0000256" key="4">
    <source>
        <dbReference type="ARBA" id="ARBA00022989"/>
    </source>
</evidence>
<feature type="transmembrane region" description="Helical" evidence="6">
    <location>
        <begin position="80"/>
        <end position="100"/>
    </location>
</feature>
<dbReference type="PANTHER" id="PTHR23513:SF11">
    <property type="entry name" value="STAPHYLOFERRIN A TRANSPORTER"/>
    <property type="match status" value="1"/>
</dbReference>
<dbReference type="Pfam" id="PF07690">
    <property type="entry name" value="MFS_1"/>
    <property type="match status" value="1"/>
</dbReference>
<comment type="subcellular location">
    <subcellularLocation>
        <location evidence="1">Cell membrane</location>
        <topology evidence="1">Multi-pass membrane protein</topology>
    </subcellularLocation>
</comment>
<feature type="transmembrane region" description="Helical" evidence="6">
    <location>
        <begin position="155"/>
        <end position="175"/>
    </location>
</feature>
<dbReference type="EMBL" id="PXYT01000072">
    <property type="protein sequence ID" value="PSR24624.1"/>
    <property type="molecule type" value="Genomic_DNA"/>
</dbReference>
<name>A0A2T2WQV7_9FIRM</name>
<comment type="caution">
    <text evidence="7">The sequence shown here is derived from an EMBL/GenBank/DDBJ whole genome shotgun (WGS) entry which is preliminary data.</text>
</comment>
<evidence type="ECO:0000256" key="1">
    <source>
        <dbReference type="ARBA" id="ARBA00004651"/>
    </source>
</evidence>
<dbReference type="GO" id="GO:0022857">
    <property type="term" value="F:transmembrane transporter activity"/>
    <property type="evidence" value="ECO:0007669"/>
    <property type="project" value="InterPro"/>
</dbReference>
<feature type="transmembrane region" description="Helical" evidence="6">
    <location>
        <begin position="20"/>
        <end position="43"/>
    </location>
</feature>
<accession>A0A2T2WQV7</accession>
<dbReference type="AlphaFoldDB" id="A0A2T2WQV7"/>
<feature type="transmembrane region" description="Helical" evidence="6">
    <location>
        <begin position="49"/>
        <end position="68"/>
    </location>
</feature>
<evidence type="ECO:0000256" key="3">
    <source>
        <dbReference type="ARBA" id="ARBA00022692"/>
    </source>
</evidence>
<dbReference type="CDD" id="cd06173">
    <property type="entry name" value="MFS_MefA_like"/>
    <property type="match status" value="1"/>
</dbReference>
<feature type="transmembrane region" description="Helical" evidence="6">
    <location>
        <begin position="254"/>
        <end position="273"/>
    </location>
</feature>
<dbReference type="Gene3D" id="1.20.1250.20">
    <property type="entry name" value="MFS general substrate transporter like domains"/>
    <property type="match status" value="1"/>
</dbReference>
<proteinExistence type="predicted"/>
<gene>
    <name evidence="7" type="ORF">C7B43_18570</name>
</gene>
<dbReference type="InterPro" id="IPR011701">
    <property type="entry name" value="MFS"/>
</dbReference>
<dbReference type="SUPFAM" id="SSF103473">
    <property type="entry name" value="MFS general substrate transporter"/>
    <property type="match status" value="1"/>
</dbReference>
<feature type="transmembrane region" description="Helical" evidence="6">
    <location>
        <begin position="345"/>
        <end position="365"/>
    </location>
</feature>
<protein>
    <submittedName>
        <fullName evidence="7">MFS transporter</fullName>
    </submittedName>
</protein>
<evidence type="ECO:0000313" key="8">
    <source>
        <dbReference type="Proteomes" id="UP000242699"/>
    </source>
</evidence>
<dbReference type="GO" id="GO:0005886">
    <property type="term" value="C:plasma membrane"/>
    <property type="evidence" value="ECO:0007669"/>
    <property type="project" value="UniProtKB-SubCell"/>
</dbReference>
<keyword evidence="4 6" id="KW-1133">Transmembrane helix</keyword>
<keyword evidence="5 6" id="KW-0472">Membrane</keyword>
<dbReference type="InterPro" id="IPR036259">
    <property type="entry name" value="MFS_trans_sf"/>
</dbReference>